<keyword evidence="3" id="KW-1185">Reference proteome</keyword>
<sequence>MALLANTTRNQYLLLITALLVITVVNYSEISLFAPIKMNDFSSGFFLGALISLAPIGLYYKKFKK</sequence>
<dbReference type="EMBL" id="JACRUM010000004">
    <property type="protein sequence ID" value="MBC5863526.1"/>
    <property type="molecule type" value="Genomic_DNA"/>
</dbReference>
<reference evidence="2 3" key="1">
    <citation type="submission" date="2020-08" db="EMBL/GenBank/DDBJ databases">
        <title>Description of novel Flavobacterium F-400 isolate.</title>
        <authorList>
            <person name="Saticioglu I."/>
            <person name="Duman M."/>
            <person name="Altun S."/>
        </authorList>
    </citation>
    <scope>NUCLEOTIDE SEQUENCE [LARGE SCALE GENOMIC DNA]</scope>
    <source>
        <strain evidence="2 3">F-400</strain>
    </source>
</reference>
<dbReference type="RefSeq" id="WP_166136644.1">
    <property type="nucleotide sequence ID" value="NZ_JAAOBY010000005.1"/>
</dbReference>
<name>A0ABR7JG97_9FLAO</name>
<comment type="caution">
    <text evidence="2">The sequence shown here is derived from an EMBL/GenBank/DDBJ whole genome shotgun (WGS) entry which is preliminary data.</text>
</comment>
<dbReference type="Proteomes" id="UP000621670">
    <property type="component" value="Unassembled WGS sequence"/>
</dbReference>
<accession>A0ABR7JG97</accession>
<feature type="transmembrane region" description="Helical" evidence="1">
    <location>
        <begin position="12"/>
        <end position="35"/>
    </location>
</feature>
<evidence type="ECO:0000313" key="2">
    <source>
        <dbReference type="EMBL" id="MBC5863526.1"/>
    </source>
</evidence>
<feature type="transmembrane region" description="Helical" evidence="1">
    <location>
        <begin position="41"/>
        <end position="60"/>
    </location>
</feature>
<keyword evidence="1" id="KW-1133">Transmembrane helix</keyword>
<evidence type="ECO:0000256" key="1">
    <source>
        <dbReference type="SAM" id="Phobius"/>
    </source>
</evidence>
<evidence type="ECO:0000313" key="3">
    <source>
        <dbReference type="Proteomes" id="UP000621670"/>
    </source>
</evidence>
<gene>
    <name evidence="2" type="ORF">H8R26_08835</name>
</gene>
<keyword evidence="1" id="KW-0472">Membrane</keyword>
<proteinExistence type="predicted"/>
<organism evidence="2 3">
    <name type="scientific">Flavobacterium turcicum</name>
    <dbReference type="NCBI Taxonomy" id="2764718"/>
    <lineage>
        <taxon>Bacteria</taxon>
        <taxon>Pseudomonadati</taxon>
        <taxon>Bacteroidota</taxon>
        <taxon>Flavobacteriia</taxon>
        <taxon>Flavobacteriales</taxon>
        <taxon>Flavobacteriaceae</taxon>
        <taxon>Flavobacterium</taxon>
    </lineage>
</organism>
<keyword evidence="1" id="KW-0812">Transmembrane</keyword>
<protein>
    <submittedName>
        <fullName evidence="2">Uncharacterized protein</fullName>
    </submittedName>
</protein>